<keyword evidence="9 12" id="KW-0472">Membrane</keyword>
<evidence type="ECO:0000256" key="11">
    <source>
        <dbReference type="ARBA" id="ARBA00023180"/>
    </source>
</evidence>
<dbReference type="PANTHER" id="PTHR48063">
    <property type="entry name" value="LRR RECEPTOR-LIKE KINASE"/>
    <property type="match status" value="1"/>
</dbReference>
<evidence type="ECO:0000256" key="10">
    <source>
        <dbReference type="ARBA" id="ARBA00023170"/>
    </source>
</evidence>
<dbReference type="FunFam" id="3.80.10.10:FF:000111">
    <property type="entry name" value="LRR receptor-like serine/threonine-protein kinase ERECTA"/>
    <property type="match status" value="1"/>
</dbReference>
<dbReference type="GO" id="GO:0016301">
    <property type="term" value="F:kinase activity"/>
    <property type="evidence" value="ECO:0007669"/>
    <property type="project" value="UniProtKB-KW"/>
</dbReference>
<protein>
    <submittedName>
        <fullName evidence="13">LRR receptor-like serine/threonine-protein kinase GSO2</fullName>
    </submittedName>
</protein>
<dbReference type="GO" id="GO:0005886">
    <property type="term" value="C:plasma membrane"/>
    <property type="evidence" value="ECO:0007669"/>
    <property type="project" value="UniProtKB-SubCell"/>
</dbReference>
<dbReference type="Pfam" id="PF13855">
    <property type="entry name" value="LRR_8"/>
    <property type="match status" value="1"/>
</dbReference>
<dbReference type="FunFam" id="3.80.10.10:FF:000041">
    <property type="entry name" value="LRR receptor-like serine/threonine-protein kinase ERECTA"/>
    <property type="match status" value="1"/>
</dbReference>
<evidence type="ECO:0000256" key="3">
    <source>
        <dbReference type="ARBA" id="ARBA00022475"/>
    </source>
</evidence>
<keyword evidence="7" id="KW-0677">Repeat</keyword>
<keyword evidence="10 13" id="KW-0675">Receptor</keyword>
<keyword evidence="3" id="KW-1003">Cell membrane</keyword>
<dbReference type="AlphaFoldDB" id="A0A5N5GZ01"/>
<keyword evidence="11" id="KW-0325">Glycoprotein</keyword>
<dbReference type="PRINTS" id="PR00019">
    <property type="entry name" value="LEURICHRPT"/>
</dbReference>
<dbReference type="Pfam" id="PF00560">
    <property type="entry name" value="LRR_1"/>
    <property type="match status" value="10"/>
</dbReference>
<sequence length="667" mass="74139">MSNFNTSLVDLDLYSNHLTGSIPDVLGNMSSLAYVDLSENQLEGAEPHSLSRLCSLQSLLLNGNNLSGQFSKFVQILSTCAQNSLENLWLDKNQLAGSLPDLTKFLSLKELHISYNQLSGRIPESIWQMSKLQAIGLGMNALEGVISDSHFSKLSKLRVLDLSSNSLVLNFHSNWTPLFQLEYISLGSCKMGPYFPKWLQSQNEYSYLDISDAGIVDILPSWFWGMTRNVEIIILSHNRIGEVFTNLTVNFANYPEVHLSSNQIEGQIPATLSQASYLDLSNNNISGSISFLCANATMRLRFLNLSYNNISGELPECLTHSNLVMLDLSSNALSGKIPTTIGSLFGIETFELRSNEFVGELALSLKNCRSLMVLDLADNQLSGSIPKCLPSQLCDLIYIQILDVSVNNISGGIPNCLKKLTTLAQKGNSFLTVQHAYSRIADQQSSWEDLYEDDEIFIWKGSMRVYRNTLGLVRSIDFSSNRLTGEIPSEISHLVGLVSLNLSRNQLTGQITPDIGKLESLDSLDLSRNHIDGRIPTSLARISRLGVLDLSHNNLVGKIPTGTQLQSFDPSVYAGNPQLCGPPLQNLCDIEEMGPDQVSNEEDKDDQLTRYGLYISMGLGFFVGFWGVSGSLIFIRGWRYTYFKFLNSLNDWLYVQVVLIKRKLTDA</sequence>
<keyword evidence="14" id="KW-1185">Reference proteome</keyword>
<dbReference type="FunFam" id="3.80.10.10:FF:001347">
    <property type="entry name" value="LRR receptor-like serine/threonine-protein kinase GSO2"/>
    <property type="match status" value="1"/>
</dbReference>
<evidence type="ECO:0000256" key="4">
    <source>
        <dbReference type="ARBA" id="ARBA00022614"/>
    </source>
</evidence>
<dbReference type="PANTHER" id="PTHR48063:SF101">
    <property type="entry name" value="LRR RECEPTOR-LIKE SERINE_THREONINE-PROTEIN KINASE FLS2"/>
    <property type="match status" value="1"/>
</dbReference>
<evidence type="ECO:0000256" key="12">
    <source>
        <dbReference type="SAM" id="Phobius"/>
    </source>
</evidence>
<reference evidence="13 14" key="1">
    <citation type="submission" date="2019-09" db="EMBL/GenBank/DDBJ databases">
        <authorList>
            <person name="Ou C."/>
        </authorList>
    </citation>
    <scope>NUCLEOTIDE SEQUENCE [LARGE SCALE GENOMIC DNA]</scope>
    <source>
        <strain evidence="13">S2</strain>
        <tissue evidence="13">Leaf</tissue>
    </source>
</reference>
<dbReference type="OrthoDB" id="1401307at2759"/>
<comment type="caution">
    <text evidence="13">The sequence shown here is derived from an EMBL/GenBank/DDBJ whole genome shotgun (WGS) entry which is preliminary data.</text>
</comment>
<dbReference type="EMBL" id="SMOL01000283">
    <property type="protein sequence ID" value="KAB2620859.1"/>
    <property type="molecule type" value="Genomic_DNA"/>
</dbReference>
<comment type="subcellular location">
    <subcellularLocation>
        <location evidence="1">Cell membrane</location>
        <topology evidence="1">Single-pass type I membrane protein</topology>
    </subcellularLocation>
</comment>
<evidence type="ECO:0000256" key="1">
    <source>
        <dbReference type="ARBA" id="ARBA00004251"/>
    </source>
</evidence>
<keyword evidence="6" id="KW-0732">Signal</keyword>
<reference evidence="13 14" key="2">
    <citation type="submission" date="2019-11" db="EMBL/GenBank/DDBJ databases">
        <title>A de novo genome assembly of a pear dwarfing rootstock.</title>
        <authorList>
            <person name="Wang F."/>
            <person name="Wang J."/>
            <person name="Li S."/>
            <person name="Zhang Y."/>
            <person name="Fang M."/>
            <person name="Ma L."/>
            <person name="Zhao Y."/>
            <person name="Jiang S."/>
        </authorList>
    </citation>
    <scope>NUCLEOTIDE SEQUENCE [LARGE SCALE GENOMIC DNA]</scope>
    <source>
        <strain evidence="13">S2</strain>
        <tissue evidence="13">Leaf</tissue>
    </source>
</reference>
<evidence type="ECO:0000313" key="14">
    <source>
        <dbReference type="Proteomes" id="UP000327157"/>
    </source>
</evidence>
<evidence type="ECO:0000256" key="6">
    <source>
        <dbReference type="ARBA" id="ARBA00022729"/>
    </source>
</evidence>
<dbReference type="FunFam" id="3.80.10.10:FF:000383">
    <property type="entry name" value="Leucine-rich repeat receptor protein kinase EMS1"/>
    <property type="match status" value="1"/>
</dbReference>
<accession>A0A5N5GZ01</accession>
<evidence type="ECO:0000256" key="8">
    <source>
        <dbReference type="ARBA" id="ARBA00022989"/>
    </source>
</evidence>
<keyword evidence="13" id="KW-0808">Transferase</keyword>
<keyword evidence="13" id="KW-0418">Kinase</keyword>
<dbReference type="GO" id="GO:0007165">
    <property type="term" value="P:signal transduction"/>
    <property type="evidence" value="ECO:0007669"/>
    <property type="project" value="UniProtKB-ARBA"/>
</dbReference>
<dbReference type="SUPFAM" id="SSF52058">
    <property type="entry name" value="L domain-like"/>
    <property type="match status" value="2"/>
</dbReference>
<evidence type="ECO:0000256" key="2">
    <source>
        <dbReference type="ARBA" id="ARBA00009592"/>
    </source>
</evidence>
<feature type="transmembrane region" description="Helical" evidence="12">
    <location>
        <begin position="611"/>
        <end position="635"/>
    </location>
</feature>
<evidence type="ECO:0000256" key="7">
    <source>
        <dbReference type="ARBA" id="ARBA00022737"/>
    </source>
</evidence>
<dbReference type="InterPro" id="IPR032675">
    <property type="entry name" value="LRR_dom_sf"/>
</dbReference>
<evidence type="ECO:0000313" key="13">
    <source>
        <dbReference type="EMBL" id="KAB2620859.1"/>
    </source>
</evidence>
<keyword evidence="8 12" id="KW-1133">Transmembrane helix</keyword>
<gene>
    <name evidence="13" type="ORF">D8674_037897</name>
</gene>
<evidence type="ECO:0000256" key="9">
    <source>
        <dbReference type="ARBA" id="ARBA00023136"/>
    </source>
</evidence>
<dbReference type="InterPro" id="IPR001611">
    <property type="entry name" value="Leu-rich_rpt"/>
</dbReference>
<keyword evidence="4" id="KW-0433">Leucine-rich repeat</keyword>
<proteinExistence type="inferred from homology"/>
<dbReference type="Proteomes" id="UP000327157">
    <property type="component" value="Unassembled WGS sequence"/>
</dbReference>
<evidence type="ECO:0000256" key="5">
    <source>
        <dbReference type="ARBA" id="ARBA00022692"/>
    </source>
</evidence>
<comment type="similarity">
    <text evidence="2">Belongs to the RLP family.</text>
</comment>
<dbReference type="InterPro" id="IPR046956">
    <property type="entry name" value="RLP23-like"/>
</dbReference>
<dbReference type="Gene3D" id="3.80.10.10">
    <property type="entry name" value="Ribonuclease Inhibitor"/>
    <property type="match status" value="2"/>
</dbReference>
<organism evidence="13 14">
    <name type="scientific">Pyrus ussuriensis x Pyrus communis</name>
    <dbReference type="NCBI Taxonomy" id="2448454"/>
    <lineage>
        <taxon>Eukaryota</taxon>
        <taxon>Viridiplantae</taxon>
        <taxon>Streptophyta</taxon>
        <taxon>Embryophyta</taxon>
        <taxon>Tracheophyta</taxon>
        <taxon>Spermatophyta</taxon>
        <taxon>Magnoliopsida</taxon>
        <taxon>eudicotyledons</taxon>
        <taxon>Gunneridae</taxon>
        <taxon>Pentapetalae</taxon>
        <taxon>rosids</taxon>
        <taxon>fabids</taxon>
        <taxon>Rosales</taxon>
        <taxon>Rosaceae</taxon>
        <taxon>Amygdaloideae</taxon>
        <taxon>Maleae</taxon>
        <taxon>Pyrus</taxon>
    </lineage>
</organism>
<keyword evidence="5 12" id="KW-0812">Transmembrane</keyword>
<name>A0A5N5GZ01_9ROSA</name>